<accession>A0A7S4UAB5</accession>
<feature type="region of interest" description="Disordered" evidence="1">
    <location>
        <begin position="85"/>
        <end position="112"/>
    </location>
</feature>
<protein>
    <submittedName>
        <fullName evidence="2">Uncharacterized protein</fullName>
    </submittedName>
</protein>
<gene>
    <name evidence="2" type="ORF">AMON00008_LOCUS2422</name>
</gene>
<name>A0A7S4UAB5_9DINO</name>
<feature type="compositionally biased region" description="Low complexity" evidence="1">
    <location>
        <begin position="85"/>
        <end position="104"/>
    </location>
</feature>
<dbReference type="EMBL" id="HBNR01003419">
    <property type="protein sequence ID" value="CAE4562803.1"/>
    <property type="molecule type" value="Transcribed_RNA"/>
</dbReference>
<proteinExistence type="predicted"/>
<sequence>MAPPRSHGVCRSGGRTRSWPVWSLFWTLCLGCNSIFGARGRLRAGTPRLRAERRGVGAPERALHCVPAFRARTLSAGPAWICSRSPSSAGPGPVPGSRPAGGPSHLTPGCRADLPPFRIQAREMRRRGLQPVAHGPSGIFDDFLRLLVPQPGPEWIPEPAVSEAPSPIPEGLDEAETAWRRFLFSLIPQREGLMALAQEAEEDMRRPVRGDVAGAVSLAERSVHRAVWANLGPAVRAALTTMEGMNEGDAQDRAAAGAFERAKDHCTDVAGLASAIHGAWEVAALEPEDLWAAQLLLGECRRLHRSIVQKNIEMFA</sequence>
<reference evidence="2" key="1">
    <citation type="submission" date="2021-01" db="EMBL/GenBank/DDBJ databases">
        <authorList>
            <person name="Corre E."/>
            <person name="Pelletier E."/>
            <person name="Niang G."/>
            <person name="Scheremetjew M."/>
            <person name="Finn R."/>
            <person name="Kale V."/>
            <person name="Holt S."/>
            <person name="Cochrane G."/>
            <person name="Meng A."/>
            <person name="Brown T."/>
            <person name="Cohen L."/>
        </authorList>
    </citation>
    <scope>NUCLEOTIDE SEQUENCE</scope>
    <source>
        <strain evidence="2">CCMP3105</strain>
    </source>
</reference>
<organism evidence="2">
    <name type="scientific">Alexandrium monilatum</name>
    <dbReference type="NCBI Taxonomy" id="311494"/>
    <lineage>
        <taxon>Eukaryota</taxon>
        <taxon>Sar</taxon>
        <taxon>Alveolata</taxon>
        <taxon>Dinophyceae</taxon>
        <taxon>Gonyaulacales</taxon>
        <taxon>Pyrocystaceae</taxon>
        <taxon>Alexandrium</taxon>
    </lineage>
</organism>
<dbReference type="AlphaFoldDB" id="A0A7S4UAB5"/>
<evidence type="ECO:0000313" key="2">
    <source>
        <dbReference type="EMBL" id="CAE4562803.1"/>
    </source>
</evidence>
<evidence type="ECO:0000256" key="1">
    <source>
        <dbReference type="SAM" id="MobiDB-lite"/>
    </source>
</evidence>